<dbReference type="RefSeq" id="WP_159433470.1">
    <property type="nucleotide sequence ID" value="NZ_FRBY01000004.1"/>
</dbReference>
<reference evidence="3" key="1">
    <citation type="submission" date="2016-11" db="EMBL/GenBank/DDBJ databases">
        <authorList>
            <person name="Varghese N."/>
            <person name="Submissions S."/>
        </authorList>
    </citation>
    <scope>NUCLEOTIDE SEQUENCE [LARGE SCALE GENOMIC DNA]</scope>
    <source>
        <strain evidence="3">DSM 1811</strain>
    </source>
</reference>
<proteinExistence type="predicted"/>
<feature type="compositionally biased region" description="Polar residues" evidence="1">
    <location>
        <begin position="1"/>
        <end position="11"/>
    </location>
</feature>
<evidence type="ECO:0000313" key="2">
    <source>
        <dbReference type="EMBL" id="SHM38436.1"/>
    </source>
</evidence>
<dbReference type="Proteomes" id="UP000184121">
    <property type="component" value="Unassembled WGS sequence"/>
</dbReference>
<sequence>MYTTNHRSSNIPLAKSDKKTDSNETTSKESAKPSTDEKKSTLKKN</sequence>
<protein>
    <submittedName>
        <fullName evidence="2">Uncharacterized protein</fullName>
    </submittedName>
</protein>
<feature type="region of interest" description="Disordered" evidence="1">
    <location>
        <begin position="1"/>
        <end position="45"/>
    </location>
</feature>
<accession>A0A1M7IC96</accession>
<dbReference type="AlphaFoldDB" id="A0A1M7IC96"/>
<gene>
    <name evidence="2" type="ORF">SAMN05444366_3100</name>
</gene>
<name>A0A1M7IC96_9FLAO</name>
<organism evidence="2 3">
    <name type="scientific">Flavobacterium saccharophilum</name>
    <dbReference type="NCBI Taxonomy" id="29534"/>
    <lineage>
        <taxon>Bacteria</taxon>
        <taxon>Pseudomonadati</taxon>
        <taxon>Bacteroidota</taxon>
        <taxon>Flavobacteriia</taxon>
        <taxon>Flavobacteriales</taxon>
        <taxon>Flavobacteriaceae</taxon>
        <taxon>Flavobacterium</taxon>
    </lineage>
</organism>
<dbReference type="STRING" id="29534.SAMN05444366_3100"/>
<keyword evidence="3" id="KW-1185">Reference proteome</keyword>
<evidence type="ECO:0000313" key="3">
    <source>
        <dbReference type="Proteomes" id="UP000184121"/>
    </source>
</evidence>
<dbReference type="EMBL" id="FRBY01000004">
    <property type="protein sequence ID" value="SHM38436.1"/>
    <property type="molecule type" value="Genomic_DNA"/>
</dbReference>
<feature type="compositionally biased region" description="Basic and acidic residues" evidence="1">
    <location>
        <begin position="15"/>
        <end position="45"/>
    </location>
</feature>
<evidence type="ECO:0000256" key="1">
    <source>
        <dbReference type="SAM" id="MobiDB-lite"/>
    </source>
</evidence>